<dbReference type="InterPro" id="IPR009003">
    <property type="entry name" value="Peptidase_S1_PA"/>
</dbReference>
<gene>
    <name evidence="3" type="ORF">HELGO_WM11327</name>
</gene>
<keyword evidence="2" id="KW-0472">Membrane</keyword>
<dbReference type="AlphaFoldDB" id="A0A6S6SL37"/>
<reference evidence="3" key="1">
    <citation type="submission" date="2020-01" db="EMBL/GenBank/DDBJ databases">
        <authorList>
            <person name="Meier V. D."/>
            <person name="Meier V D."/>
        </authorList>
    </citation>
    <scope>NUCLEOTIDE SEQUENCE</scope>
    <source>
        <strain evidence="3">HLG_WM_MAG_05</strain>
    </source>
</reference>
<keyword evidence="2" id="KW-1133">Transmembrane helix</keyword>
<sequence>MKSSVVNIESVSNNAFGTGFVIHSDTTGIFVLTCQHVLDDVKTPVVENVLAKVIAKGNFIDMAVLYVPNLHLEAMPLQTSSCDQLDVDVIGFSAFNKTLTQKKHINATLYEEAIELHSKKEKAYCSIHKIKAQDGFNFDRGNSGSPVICKHTSHVIAMISNKEGSDIAYAIDIEHLKRIWKKVPQQLFQDPEKNIPKPLKQVSTQQENTETLKARVLNAKFSFSKKKSIIIAIVLLSLGSYFLYSHYQKEHNKTQAPSKLNNKPIEKPKPPIPLEPKE</sequence>
<organism evidence="3">
    <name type="scientific">uncultured Sulfurovum sp</name>
    <dbReference type="NCBI Taxonomy" id="269237"/>
    <lineage>
        <taxon>Bacteria</taxon>
        <taxon>Pseudomonadati</taxon>
        <taxon>Campylobacterota</taxon>
        <taxon>Epsilonproteobacteria</taxon>
        <taxon>Campylobacterales</taxon>
        <taxon>Sulfurovaceae</taxon>
        <taxon>Sulfurovum</taxon>
        <taxon>environmental samples</taxon>
    </lineage>
</organism>
<keyword evidence="2" id="KW-0812">Transmembrane</keyword>
<feature type="transmembrane region" description="Helical" evidence="2">
    <location>
        <begin position="229"/>
        <end position="247"/>
    </location>
</feature>
<dbReference type="EMBL" id="CACVAU010000011">
    <property type="protein sequence ID" value="CAA6803665.1"/>
    <property type="molecule type" value="Genomic_DNA"/>
</dbReference>
<accession>A0A6S6SL37</accession>
<evidence type="ECO:0008006" key="4">
    <source>
        <dbReference type="Google" id="ProtNLM"/>
    </source>
</evidence>
<protein>
    <recommendedName>
        <fullName evidence="4">Serine protease</fullName>
    </recommendedName>
</protein>
<feature type="compositionally biased region" description="Basic and acidic residues" evidence="1">
    <location>
        <begin position="264"/>
        <end position="278"/>
    </location>
</feature>
<dbReference type="Pfam" id="PF13365">
    <property type="entry name" value="Trypsin_2"/>
    <property type="match status" value="1"/>
</dbReference>
<dbReference type="Gene3D" id="2.40.10.120">
    <property type="match status" value="1"/>
</dbReference>
<feature type="region of interest" description="Disordered" evidence="1">
    <location>
        <begin position="253"/>
        <end position="278"/>
    </location>
</feature>
<evidence type="ECO:0000256" key="1">
    <source>
        <dbReference type="SAM" id="MobiDB-lite"/>
    </source>
</evidence>
<dbReference type="SUPFAM" id="SSF50494">
    <property type="entry name" value="Trypsin-like serine proteases"/>
    <property type="match status" value="1"/>
</dbReference>
<name>A0A6S6SL37_9BACT</name>
<evidence type="ECO:0000256" key="2">
    <source>
        <dbReference type="SAM" id="Phobius"/>
    </source>
</evidence>
<evidence type="ECO:0000313" key="3">
    <source>
        <dbReference type="EMBL" id="CAA6803665.1"/>
    </source>
</evidence>
<proteinExistence type="predicted"/>